<keyword evidence="2" id="KW-0378">Hydrolase</keyword>
<gene>
    <name evidence="3" type="ORF">HMPREF0357_10826</name>
</gene>
<dbReference type="NCBIfam" id="TIGR00730">
    <property type="entry name" value="Rossman fold protein, TIGR00730 family"/>
    <property type="match status" value="1"/>
</dbReference>
<comment type="similarity">
    <text evidence="1 2">Belongs to the LOG family.</text>
</comment>
<dbReference type="GO" id="GO:0016799">
    <property type="term" value="F:hydrolase activity, hydrolyzing N-glycosyl compounds"/>
    <property type="evidence" value="ECO:0007669"/>
    <property type="project" value="TreeGrafter"/>
</dbReference>
<keyword evidence="3" id="KW-0456">Lyase</keyword>
<dbReference type="AlphaFoldDB" id="E7FX71"/>
<reference evidence="3" key="1">
    <citation type="submission" date="2011-01" db="EMBL/GenBank/DDBJ databases">
        <authorList>
            <person name="Muzny D."/>
            <person name="Qin X."/>
            <person name="Buhay C."/>
            <person name="Dugan-Rocha S."/>
            <person name="Ding Y."/>
            <person name="Chen G."/>
            <person name="Hawes A."/>
            <person name="Holder M."/>
            <person name="Jhangiani S."/>
            <person name="Johnson A."/>
            <person name="Khan Z."/>
            <person name="Li Z."/>
            <person name="Liu W."/>
            <person name="Liu X."/>
            <person name="Perez L."/>
            <person name="Shen H."/>
            <person name="Wang Q."/>
            <person name="Watt J."/>
            <person name="Xi L."/>
            <person name="Xin Y."/>
            <person name="Zhou J."/>
            <person name="Deng J."/>
            <person name="Jiang H."/>
            <person name="Liu Y."/>
            <person name="Qu J."/>
            <person name="Song X.-Z."/>
            <person name="Zhang L."/>
            <person name="Villasana D."/>
            <person name="Johnson A."/>
            <person name="Liu J."/>
            <person name="Liyanage D."/>
            <person name="Lorensuhewa L."/>
            <person name="Robinson T."/>
            <person name="Song A."/>
            <person name="Song B.-B."/>
            <person name="Dinh H."/>
            <person name="Thornton R."/>
            <person name="Coyle M."/>
            <person name="Francisco L."/>
            <person name="Jackson L."/>
            <person name="Javaid M."/>
            <person name="Korchina V."/>
            <person name="Kovar C."/>
            <person name="Mata R."/>
            <person name="Mathew T."/>
            <person name="Ngo R."/>
            <person name="Nguyen L."/>
            <person name="Nguyen N."/>
            <person name="Okwuonu G."/>
            <person name="Ongeri F."/>
            <person name="Pham C."/>
            <person name="Simmons D."/>
            <person name="Wilczek-Boney K."/>
            <person name="Hale W."/>
            <person name="Jakkamsetti A."/>
            <person name="Pham P."/>
            <person name="Ruth R."/>
            <person name="San Lucas F."/>
            <person name="Warren J."/>
            <person name="Zhang J."/>
            <person name="Zhao Z."/>
            <person name="Zhou C."/>
            <person name="Zhu D."/>
            <person name="Lee S."/>
            <person name="Bess C."/>
            <person name="Blankenburg K."/>
            <person name="Forbes L."/>
            <person name="Fu Q."/>
            <person name="Gubbala S."/>
            <person name="Hirani K."/>
            <person name="Jayaseelan J.C."/>
            <person name="Lara F."/>
            <person name="Munidasa M."/>
            <person name="Palculict T."/>
            <person name="Patil S."/>
            <person name="Pu L.-L."/>
            <person name="Saada N."/>
            <person name="Tang L."/>
            <person name="Weissenberger G."/>
            <person name="Zhu Y."/>
            <person name="Hemphill L."/>
            <person name="Shang Y."/>
            <person name="Youmans B."/>
            <person name="Ayvaz T."/>
            <person name="Ross M."/>
            <person name="Santibanez J."/>
            <person name="Aqrawi P."/>
            <person name="Gross S."/>
            <person name="Joshi V."/>
            <person name="Fowler G."/>
            <person name="Nazareth L."/>
            <person name="Reid J."/>
            <person name="Worley K."/>
            <person name="Petrosino J."/>
            <person name="Highlander S."/>
            <person name="Gibbs R."/>
        </authorList>
    </citation>
    <scope>NUCLEOTIDE SEQUENCE [LARGE SCALE GENOMIC DNA]</scope>
    <source>
        <strain evidence="3">ATCC 19414</strain>
    </source>
</reference>
<dbReference type="PANTHER" id="PTHR31223:SF70">
    <property type="entry name" value="LOG FAMILY PROTEIN YJL055W"/>
    <property type="match status" value="1"/>
</dbReference>
<accession>E7FX71</accession>
<organism evidence="3 4">
    <name type="scientific">Erysipelothrix rhusiopathiae ATCC 19414</name>
    <dbReference type="NCBI Taxonomy" id="525280"/>
    <lineage>
        <taxon>Bacteria</taxon>
        <taxon>Bacillati</taxon>
        <taxon>Bacillota</taxon>
        <taxon>Erysipelotrichia</taxon>
        <taxon>Erysipelotrichales</taxon>
        <taxon>Erysipelotrichaceae</taxon>
        <taxon>Erysipelothrix</taxon>
    </lineage>
</organism>
<dbReference type="EMBL" id="ACLK02000002">
    <property type="protein sequence ID" value="EFY08719.1"/>
    <property type="molecule type" value="Genomic_DNA"/>
</dbReference>
<dbReference type="GO" id="GO:0009691">
    <property type="term" value="P:cytokinin biosynthetic process"/>
    <property type="evidence" value="ECO:0007669"/>
    <property type="project" value="UniProtKB-UniRule"/>
</dbReference>
<dbReference type="GO" id="GO:0005829">
    <property type="term" value="C:cytosol"/>
    <property type="evidence" value="ECO:0007669"/>
    <property type="project" value="TreeGrafter"/>
</dbReference>
<proteinExistence type="inferred from homology"/>
<dbReference type="GO" id="GO:0016829">
    <property type="term" value="F:lyase activity"/>
    <property type="evidence" value="ECO:0007669"/>
    <property type="project" value="UniProtKB-KW"/>
</dbReference>
<keyword evidence="4" id="KW-1185">Reference proteome</keyword>
<protein>
    <recommendedName>
        <fullName evidence="2">Cytokinin riboside 5'-monophosphate phosphoribohydrolase</fullName>
        <ecNumber evidence="2">3.2.2.n1</ecNumber>
    </recommendedName>
</protein>
<dbReference type="PANTHER" id="PTHR31223">
    <property type="entry name" value="LOG FAMILY PROTEIN YJL055W"/>
    <property type="match status" value="1"/>
</dbReference>
<evidence type="ECO:0000313" key="3">
    <source>
        <dbReference type="EMBL" id="EFY08719.1"/>
    </source>
</evidence>
<evidence type="ECO:0000256" key="2">
    <source>
        <dbReference type="RuleBase" id="RU363015"/>
    </source>
</evidence>
<dbReference type="Pfam" id="PF03641">
    <property type="entry name" value="Lysine_decarbox"/>
    <property type="match status" value="1"/>
</dbReference>
<dbReference type="InterPro" id="IPR005269">
    <property type="entry name" value="LOG"/>
</dbReference>
<dbReference type="RefSeq" id="WP_003774434.1">
    <property type="nucleotide sequence ID" value="NZ_ACLK02000002.1"/>
</dbReference>
<dbReference type="EC" id="3.2.2.n1" evidence="2"/>
<dbReference type="GeneID" id="41397108"/>
<dbReference type="SMR" id="E7FX71"/>
<sequence>MKRIAVFCGSKMPELPIYREEAVRLATYFSNNDIQLIYGGAKVGIMGLIADTMLQNDGYVIGVMPKVLAEKEILHEGLSESILVKDMHERKALMMDMADGFIAFPGGCGTMEEIFEVITWNQIGIHNKPYGFLNIDHYYDGIKTYLDHAAHIGFSTQQQIDHIIFEPRFDDFIYKMESRFSDK</sequence>
<dbReference type="OrthoDB" id="9801098at2"/>
<dbReference type="Gene3D" id="3.40.50.450">
    <property type="match status" value="1"/>
</dbReference>
<comment type="caution">
    <text evidence="3">The sequence shown here is derived from an EMBL/GenBank/DDBJ whole genome shotgun (WGS) entry which is preliminary data.</text>
</comment>
<evidence type="ECO:0000313" key="4">
    <source>
        <dbReference type="Proteomes" id="UP000003028"/>
    </source>
</evidence>
<dbReference type="SUPFAM" id="SSF102405">
    <property type="entry name" value="MCP/YpsA-like"/>
    <property type="match status" value="1"/>
</dbReference>
<name>E7FX71_ERYRH</name>
<evidence type="ECO:0000256" key="1">
    <source>
        <dbReference type="ARBA" id="ARBA00006763"/>
    </source>
</evidence>
<dbReference type="STRING" id="1648.A2I91_01160"/>
<keyword evidence="2" id="KW-0203">Cytokinin biosynthesis</keyword>
<dbReference type="InterPro" id="IPR031100">
    <property type="entry name" value="LOG_fam"/>
</dbReference>
<dbReference type="Proteomes" id="UP000003028">
    <property type="component" value="Unassembled WGS sequence"/>
</dbReference>